<evidence type="ECO:0000256" key="2">
    <source>
        <dbReference type="SAM" id="Coils"/>
    </source>
</evidence>
<protein>
    <submittedName>
        <fullName evidence="3">Uncharacterized protein</fullName>
    </submittedName>
</protein>
<feature type="non-terminal residue" evidence="3">
    <location>
        <position position="139"/>
    </location>
</feature>
<dbReference type="EMBL" id="JAMKFB020000004">
    <property type="protein sequence ID" value="KAL0195483.1"/>
    <property type="molecule type" value="Genomic_DNA"/>
</dbReference>
<gene>
    <name evidence="3" type="ORF">M9458_009055</name>
</gene>
<accession>A0ABD0RC86</accession>
<feature type="non-terminal residue" evidence="3">
    <location>
        <position position="1"/>
    </location>
</feature>
<evidence type="ECO:0000313" key="4">
    <source>
        <dbReference type="Proteomes" id="UP001529510"/>
    </source>
</evidence>
<proteinExistence type="predicted"/>
<dbReference type="PANTHER" id="PTHR32083:SF34">
    <property type="entry name" value="COILED-COIL DOMAIN-CONTAINING PROTEIN 146"/>
    <property type="match status" value="1"/>
</dbReference>
<name>A0ABD0RC86_CIRMR</name>
<dbReference type="Proteomes" id="UP001529510">
    <property type="component" value="Unassembled WGS sequence"/>
</dbReference>
<feature type="coiled-coil region" evidence="2">
    <location>
        <begin position="81"/>
        <end position="122"/>
    </location>
</feature>
<sequence>YKLRDRMKNELSRVLQVLQEMHQKREEQKLSLGKLTDTIDMLEQKKLHMCKSYEVATQERNQRAVQLVKKEQELCIFYEKLNVLVKMIEDSNLKIQNMEDNISNLKIEQKEQERQNNLLRKQLSSKQSLEEESILLQIQ</sequence>
<organism evidence="3 4">
    <name type="scientific">Cirrhinus mrigala</name>
    <name type="common">Mrigala</name>
    <dbReference type="NCBI Taxonomy" id="683832"/>
    <lineage>
        <taxon>Eukaryota</taxon>
        <taxon>Metazoa</taxon>
        <taxon>Chordata</taxon>
        <taxon>Craniata</taxon>
        <taxon>Vertebrata</taxon>
        <taxon>Euteleostomi</taxon>
        <taxon>Actinopterygii</taxon>
        <taxon>Neopterygii</taxon>
        <taxon>Teleostei</taxon>
        <taxon>Ostariophysi</taxon>
        <taxon>Cypriniformes</taxon>
        <taxon>Cyprinidae</taxon>
        <taxon>Labeoninae</taxon>
        <taxon>Labeonini</taxon>
        <taxon>Cirrhinus</taxon>
    </lineage>
</organism>
<keyword evidence="4" id="KW-1185">Reference proteome</keyword>
<dbReference type="PANTHER" id="PTHR32083">
    <property type="entry name" value="CILIA AND FLAGELLA-ASSOCIATED PROTEIN 58-RELATED"/>
    <property type="match status" value="1"/>
</dbReference>
<reference evidence="3 4" key="1">
    <citation type="submission" date="2024-05" db="EMBL/GenBank/DDBJ databases">
        <title>Genome sequencing and assembly of Indian major carp, Cirrhinus mrigala (Hamilton, 1822).</title>
        <authorList>
            <person name="Mohindra V."/>
            <person name="Chowdhury L.M."/>
            <person name="Lal K."/>
            <person name="Jena J.K."/>
        </authorList>
    </citation>
    <scope>NUCLEOTIDE SEQUENCE [LARGE SCALE GENOMIC DNA]</scope>
    <source>
        <strain evidence="3">CM1030</strain>
        <tissue evidence="3">Blood</tissue>
    </source>
</reference>
<comment type="caution">
    <text evidence="3">The sequence shown here is derived from an EMBL/GenBank/DDBJ whole genome shotgun (WGS) entry which is preliminary data.</text>
</comment>
<evidence type="ECO:0000313" key="3">
    <source>
        <dbReference type="EMBL" id="KAL0195483.1"/>
    </source>
</evidence>
<keyword evidence="1 2" id="KW-0175">Coiled coil</keyword>
<evidence type="ECO:0000256" key="1">
    <source>
        <dbReference type="ARBA" id="ARBA00023054"/>
    </source>
</evidence>
<dbReference type="AlphaFoldDB" id="A0ABD0RC86"/>
<feature type="coiled-coil region" evidence="2">
    <location>
        <begin position="4"/>
        <end position="45"/>
    </location>
</feature>